<dbReference type="EMBL" id="FNBE01000021">
    <property type="protein sequence ID" value="SDH31139.1"/>
    <property type="molecule type" value="Genomic_DNA"/>
</dbReference>
<keyword evidence="2" id="KW-1185">Reference proteome</keyword>
<organism evidence="1 2">
    <name type="scientific">Pseudonocardia oroxyli</name>
    <dbReference type="NCBI Taxonomy" id="366584"/>
    <lineage>
        <taxon>Bacteria</taxon>
        <taxon>Bacillati</taxon>
        <taxon>Actinomycetota</taxon>
        <taxon>Actinomycetes</taxon>
        <taxon>Pseudonocardiales</taxon>
        <taxon>Pseudonocardiaceae</taxon>
        <taxon>Pseudonocardia</taxon>
    </lineage>
</organism>
<dbReference type="AlphaFoldDB" id="A0A1G8BD60"/>
<protein>
    <submittedName>
        <fullName evidence="1">Uncharacterized protein</fullName>
    </submittedName>
</protein>
<dbReference type="Proteomes" id="UP000198967">
    <property type="component" value="Unassembled WGS sequence"/>
</dbReference>
<reference evidence="1 2" key="1">
    <citation type="submission" date="2016-10" db="EMBL/GenBank/DDBJ databases">
        <authorList>
            <person name="de Groot N.N."/>
        </authorList>
    </citation>
    <scope>NUCLEOTIDE SEQUENCE [LARGE SCALE GENOMIC DNA]</scope>
    <source>
        <strain evidence="1 2">CGMCC 4.3143</strain>
    </source>
</reference>
<evidence type="ECO:0000313" key="1">
    <source>
        <dbReference type="EMBL" id="SDH31139.1"/>
    </source>
</evidence>
<proteinExistence type="predicted"/>
<name>A0A1G8BD60_PSEOR</name>
<dbReference type="RefSeq" id="WP_093089309.1">
    <property type="nucleotide sequence ID" value="NZ_FNBE01000021.1"/>
</dbReference>
<dbReference type="STRING" id="366584.SAMN05216377_1217"/>
<accession>A0A1G8BD60</accession>
<gene>
    <name evidence="1" type="ORF">SAMN05216377_1217</name>
</gene>
<evidence type="ECO:0000313" key="2">
    <source>
        <dbReference type="Proteomes" id="UP000198967"/>
    </source>
</evidence>
<sequence>MDLGYVSATTGLDWEIAEGSPVGSHCVYGLAGKRKASDDIIFSTSVESAPTLSSLSPAAVQAALGCDPESVDPLSVALHAFSCTDLARPEWVYAFYPGGDRYLVVRGLVPEGDLRTALLQSWEPQLPWLIAA</sequence>